<comment type="caution">
    <text evidence="1">The sequence shown here is derived from an EMBL/GenBank/DDBJ whole genome shotgun (WGS) entry which is preliminary data.</text>
</comment>
<keyword evidence="2" id="KW-1185">Reference proteome</keyword>
<proteinExistence type="predicted"/>
<evidence type="ECO:0000313" key="1">
    <source>
        <dbReference type="EMBL" id="KAK4002437.1"/>
    </source>
</evidence>
<name>A0ABQ9YP85_9CRUS</name>
<dbReference type="Proteomes" id="UP001234178">
    <property type="component" value="Unassembled WGS sequence"/>
</dbReference>
<reference evidence="1 2" key="1">
    <citation type="journal article" date="2023" name="Nucleic Acids Res.">
        <title>The hologenome of Daphnia magna reveals possible DNA methylation and microbiome-mediated evolution of the host genome.</title>
        <authorList>
            <person name="Chaturvedi A."/>
            <person name="Li X."/>
            <person name="Dhandapani V."/>
            <person name="Marshall H."/>
            <person name="Kissane S."/>
            <person name="Cuenca-Cambronero M."/>
            <person name="Asole G."/>
            <person name="Calvet F."/>
            <person name="Ruiz-Romero M."/>
            <person name="Marangio P."/>
            <person name="Guigo R."/>
            <person name="Rago D."/>
            <person name="Mirbahai L."/>
            <person name="Eastwood N."/>
            <person name="Colbourne J.K."/>
            <person name="Zhou J."/>
            <person name="Mallon E."/>
            <person name="Orsini L."/>
        </authorList>
    </citation>
    <scope>NUCLEOTIDE SEQUENCE [LARGE SCALE GENOMIC DNA]</scope>
    <source>
        <strain evidence="1">LRV0_1</strain>
    </source>
</reference>
<organism evidence="1 2">
    <name type="scientific">Daphnia magna</name>
    <dbReference type="NCBI Taxonomy" id="35525"/>
    <lineage>
        <taxon>Eukaryota</taxon>
        <taxon>Metazoa</taxon>
        <taxon>Ecdysozoa</taxon>
        <taxon>Arthropoda</taxon>
        <taxon>Crustacea</taxon>
        <taxon>Branchiopoda</taxon>
        <taxon>Diplostraca</taxon>
        <taxon>Cladocera</taxon>
        <taxon>Anomopoda</taxon>
        <taxon>Daphniidae</taxon>
        <taxon>Daphnia</taxon>
    </lineage>
</organism>
<dbReference type="EMBL" id="JAOYFB010000001">
    <property type="protein sequence ID" value="KAK4002437.1"/>
    <property type="molecule type" value="Genomic_DNA"/>
</dbReference>
<protein>
    <submittedName>
        <fullName evidence="1">Uncharacterized protein</fullName>
    </submittedName>
</protein>
<evidence type="ECO:0000313" key="2">
    <source>
        <dbReference type="Proteomes" id="UP001234178"/>
    </source>
</evidence>
<sequence length="80" mass="9037">MEHSAFKPLMIRQSSLTRLGSMLNTAVGHSKKPDNSVAQLCGTGLFWLVRYMRENLIVDERHHGDDIFQYAGRPAKPPTL</sequence>
<accession>A0ABQ9YP85</accession>
<gene>
    <name evidence="1" type="ORF">OUZ56_004265</name>
</gene>